<feature type="transmembrane region" description="Helical" evidence="2">
    <location>
        <begin position="37"/>
        <end position="56"/>
    </location>
</feature>
<feature type="domain" description="HTH luxR-type" evidence="3">
    <location>
        <begin position="111"/>
        <end position="168"/>
    </location>
</feature>
<feature type="coiled-coil region" evidence="1">
    <location>
        <begin position="66"/>
        <end position="107"/>
    </location>
</feature>
<dbReference type="EMBL" id="MTEJ01000474">
    <property type="protein sequence ID" value="OQX02588.1"/>
    <property type="molecule type" value="Genomic_DNA"/>
</dbReference>
<dbReference type="InterPro" id="IPR000792">
    <property type="entry name" value="Tscrpt_reg_LuxR_C"/>
</dbReference>
<dbReference type="InterPro" id="IPR016032">
    <property type="entry name" value="Sig_transdc_resp-reg_C-effctor"/>
</dbReference>
<evidence type="ECO:0000259" key="3">
    <source>
        <dbReference type="SMART" id="SM00421"/>
    </source>
</evidence>
<keyword evidence="2" id="KW-0812">Transmembrane</keyword>
<organism evidence="4 5">
    <name type="scientific">Thiothrix lacustris</name>
    <dbReference type="NCBI Taxonomy" id="525917"/>
    <lineage>
        <taxon>Bacteria</taxon>
        <taxon>Pseudomonadati</taxon>
        <taxon>Pseudomonadota</taxon>
        <taxon>Gammaproteobacteria</taxon>
        <taxon>Thiotrichales</taxon>
        <taxon>Thiotrichaceae</taxon>
        <taxon>Thiothrix</taxon>
    </lineage>
</organism>
<keyword evidence="2" id="KW-0472">Membrane</keyword>
<reference evidence="4 5" key="1">
    <citation type="submission" date="2017-01" db="EMBL/GenBank/DDBJ databases">
        <title>Novel large sulfur bacteria in the metagenomes of groundwater-fed chemosynthetic microbial mats in the Lake Huron basin.</title>
        <authorList>
            <person name="Sharrar A.M."/>
            <person name="Flood B.E."/>
            <person name="Bailey J.V."/>
            <person name="Jones D.S."/>
            <person name="Biddanda B."/>
            <person name="Ruberg S.A."/>
            <person name="Marcus D.N."/>
            <person name="Dick G.J."/>
        </authorList>
    </citation>
    <scope>NUCLEOTIDE SEQUENCE [LARGE SCALE GENOMIC DNA]</scope>
    <source>
        <strain evidence="4">A8</strain>
    </source>
</reference>
<gene>
    <name evidence="4" type="ORF">BWK73_42245</name>
</gene>
<dbReference type="AlphaFoldDB" id="A0A1Y1QCS8"/>
<sequence length="174" mass="20218">MRHTRETFFAILLLVITLLNIYDFYNDYQESDHSSLHLWVEGLIILGSLAGISFLIHESRQRRYEAENLRLQLSNTRTDLSNTRKNLSELNEKLSQASQQYSEVIQEQMSAWDFTPSEKAVALLLLKGLSFDEVAAVRETKEKTVRQQASTIYRKSGLNGRHELAAWFFEDFLN</sequence>
<evidence type="ECO:0000313" key="4">
    <source>
        <dbReference type="EMBL" id="OQX02588.1"/>
    </source>
</evidence>
<dbReference type="GO" id="GO:0003677">
    <property type="term" value="F:DNA binding"/>
    <property type="evidence" value="ECO:0007669"/>
    <property type="project" value="InterPro"/>
</dbReference>
<evidence type="ECO:0000313" key="5">
    <source>
        <dbReference type="Proteomes" id="UP000192491"/>
    </source>
</evidence>
<comment type="caution">
    <text evidence="4">The sequence shown here is derived from an EMBL/GenBank/DDBJ whole genome shotgun (WGS) entry which is preliminary data.</text>
</comment>
<dbReference type="SUPFAM" id="SSF46894">
    <property type="entry name" value="C-terminal effector domain of the bipartite response regulators"/>
    <property type="match status" value="1"/>
</dbReference>
<dbReference type="GO" id="GO:0006355">
    <property type="term" value="P:regulation of DNA-templated transcription"/>
    <property type="evidence" value="ECO:0007669"/>
    <property type="project" value="InterPro"/>
</dbReference>
<evidence type="ECO:0000256" key="1">
    <source>
        <dbReference type="SAM" id="Coils"/>
    </source>
</evidence>
<dbReference type="Gene3D" id="1.10.10.10">
    <property type="entry name" value="Winged helix-like DNA-binding domain superfamily/Winged helix DNA-binding domain"/>
    <property type="match status" value="1"/>
</dbReference>
<dbReference type="Proteomes" id="UP000192491">
    <property type="component" value="Unassembled WGS sequence"/>
</dbReference>
<evidence type="ECO:0000256" key="2">
    <source>
        <dbReference type="SAM" id="Phobius"/>
    </source>
</evidence>
<dbReference type="SMART" id="SM00421">
    <property type="entry name" value="HTH_LUXR"/>
    <property type="match status" value="1"/>
</dbReference>
<feature type="transmembrane region" description="Helical" evidence="2">
    <location>
        <begin position="7"/>
        <end position="25"/>
    </location>
</feature>
<dbReference type="InterPro" id="IPR036388">
    <property type="entry name" value="WH-like_DNA-bd_sf"/>
</dbReference>
<proteinExistence type="predicted"/>
<accession>A0A1Y1QCS8</accession>
<protein>
    <submittedName>
        <fullName evidence="4">Helix-turn-helix transcriptional regulator</fullName>
    </submittedName>
</protein>
<keyword evidence="2" id="KW-1133">Transmembrane helix</keyword>
<keyword evidence="1" id="KW-0175">Coiled coil</keyword>
<name>A0A1Y1QCS8_9GAMM</name>